<evidence type="ECO:0000256" key="2">
    <source>
        <dbReference type="ARBA" id="ARBA00023125"/>
    </source>
</evidence>
<dbReference type="GO" id="GO:0005634">
    <property type="term" value="C:nucleus"/>
    <property type="evidence" value="ECO:0007669"/>
    <property type="project" value="UniProtKB-SubCell"/>
</dbReference>
<feature type="region of interest" description="Disordered" evidence="5">
    <location>
        <begin position="98"/>
        <end position="127"/>
    </location>
</feature>
<evidence type="ECO:0000256" key="1">
    <source>
        <dbReference type="ARBA" id="ARBA00004123"/>
    </source>
</evidence>
<proteinExistence type="predicted"/>
<evidence type="ECO:0000256" key="4">
    <source>
        <dbReference type="PROSITE-ProRule" id="PRU00267"/>
    </source>
</evidence>
<dbReference type="InterPro" id="IPR009071">
    <property type="entry name" value="HMG_box_dom"/>
</dbReference>
<dbReference type="EMBL" id="JAMFTS010000003">
    <property type="protein sequence ID" value="KAJ4773897.1"/>
    <property type="molecule type" value="Genomic_DNA"/>
</dbReference>
<dbReference type="Gene3D" id="1.10.30.10">
    <property type="entry name" value="High mobility group box domain"/>
    <property type="match status" value="1"/>
</dbReference>
<reference evidence="7" key="1">
    <citation type="submission" date="2022-08" db="EMBL/GenBank/DDBJ databases">
        <authorList>
            <person name="Marques A."/>
        </authorList>
    </citation>
    <scope>NUCLEOTIDE SEQUENCE</scope>
    <source>
        <strain evidence="7">RhyPub2mFocal</strain>
        <tissue evidence="7">Leaves</tissue>
    </source>
</reference>
<accession>A0AAV8E6A2</accession>
<sequence>MKSCNLQDHAKDNYILQLLGVQKGKNASKGAKIKRPPSAFFVFMEKFRVEYKESHPNNKSVAAVGKAGGAKWKSMSEQEKAPYVEKAAKLKSDYEKLKAGQVEEDAGSDKSKSEVEEEGDNEDEGDD</sequence>
<feature type="DNA-binding region" description="HMG box" evidence="4">
    <location>
        <begin position="33"/>
        <end position="102"/>
    </location>
</feature>
<evidence type="ECO:0000313" key="8">
    <source>
        <dbReference type="Proteomes" id="UP001140206"/>
    </source>
</evidence>
<evidence type="ECO:0000313" key="7">
    <source>
        <dbReference type="EMBL" id="KAJ4773897.1"/>
    </source>
</evidence>
<feature type="compositionally biased region" description="Acidic residues" evidence="5">
    <location>
        <begin position="115"/>
        <end position="127"/>
    </location>
</feature>
<keyword evidence="2 4" id="KW-0238">DNA-binding</keyword>
<evidence type="ECO:0000256" key="5">
    <source>
        <dbReference type="SAM" id="MobiDB-lite"/>
    </source>
</evidence>
<dbReference type="Proteomes" id="UP001140206">
    <property type="component" value="Chromosome 3"/>
</dbReference>
<dbReference type="PANTHER" id="PTHR46261:SF35">
    <property type="entry name" value="HIGH MOBILITY GROUP B PROTEIN 4-RELATED"/>
    <property type="match status" value="1"/>
</dbReference>
<dbReference type="AlphaFoldDB" id="A0AAV8E6A2"/>
<dbReference type="SUPFAM" id="SSF47095">
    <property type="entry name" value="HMG-box"/>
    <property type="match status" value="1"/>
</dbReference>
<keyword evidence="8" id="KW-1185">Reference proteome</keyword>
<feature type="domain" description="HMG box" evidence="6">
    <location>
        <begin position="33"/>
        <end position="102"/>
    </location>
</feature>
<comment type="subcellular location">
    <subcellularLocation>
        <location evidence="1">Nucleus</location>
    </subcellularLocation>
</comment>
<dbReference type="InterPro" id="IPR036910">
    <property type="entry name" value="HMG_box_dom_sf"/>
</dbReference>
<evidence type="ECO:0000256" key="3">
    <source>
        <dbReference type="ARBA" id="ARBA00023242"/>
    </source>
</evidence>
<organism evidence="7 8">
    <name type="scientific">Rhynchospora pubera</name>
    <dbReference type="NCBI Taxonomy" id="906938"/>
    <lineage>
        <taxon>Eukaryota</taxon>
        <taxon>Viridiplantae</taxon>
        <taxon>Streptophyta</taxon>
        <taxon>Embryophyta</taxon>
        <taxon>Tracheophyta</taxon>
        <taxon>Spermatophyta</taxon>
        <taxon>Magnoliopsida</taxon>
        <taxon>Liliopsida</taxon>
        <taxon>Poales</taxon>
        <taxon>Cyperaceae</taxon>
        <taxon>Cyperoideae</taxon>
        <taxon>Rhynchosporeae</taxon>
        <taxon>Rhynchospora</taxon>
    </lineage>
</organism>
<keyword evidence="3 4" id="KW-0539">Nucleus</keyword>
<gene>
    <name evidence="7" type="ORF">LUZ62_058154</name>
</gene>
<dbReference type="PROSITE" id="PS50118">
    <property type="entry name" value="HMG_BOX_2"/>
    <property type="match status" value="1"/>
</dbReference>
<dbReference type="Pfam" id="PF00505">
    <property type="entry name" value="HMG_box"/>
    <property type="match status" value="1"/>
</dbReference>
<comment type="caution">
    <text evidence="7">The sequence shown here is derived from an EMBL/GenBank/DDBJ whole genome shotgun (WGS) entry which is preliminary data.</text>
</comment>
<dbReference type="InterPro" id="IPR031061">
    <property type="entry name" value="HMGB_plant"/>
</dbReference>
<dbReference type="PANTHER" id="PTHR46261">
    <property type="entry name" value="HIGH MOBILITY GROUP B PROTEIN 4-RELATED"/>
    <property type="match status" value="1"/>
</dbReference>
<dbReference type="SMART" id="SM00398">
    <property type="entry name" value="HMG"/>
    <property type="match status" value="1"/>
</dbReference>
<evidence type="ECO:0000259" key="6">
    <source>
        <dbReference type="PROSITE" id="PS50118"/>
    </source>
</evidence>
<name>A0AAV8E6A2_9POAL</name>
<protein>
    <submittedName>
        <fullName evidence="7">High mobility group protein</fullName>
    </submittedName>
</protein>
<dbReference type="CDD" id="cd22005">
    <property type="entry name" value="HMG-box_AtHMGB1-like"/>
    <property type="match status" value="1"/>
</dbReference>
<dbReference type="GO" id="GO:0003677">
    <property type="term" value="F:DNA binding"/>
    <property type="evidence" value="ECO:0007669"/>
    <property type="project" value="UniProtKB-UniRule"/>
</dbReference>